<organism evidence="2 3">
    <name type="scientific">Aduncisulcus paluster</name>
    <dbReference type="NCBI Taxonomy" id="2918883"/>
    <lineage>
        <taxon>Eukaryota</taxon>
        <taxon>Metamonada</taxon>
        <taxon>Carpediemonas-like organisms</taxon>
        <taxon>Aduncisulcus</taxon>
    </lineage>
</organism>
<dbReference type="PROSITE" id="PS50082">
    <property type="entry name" value="WD_REPEATS_2"/>
    <property type="match status" value="2"/>
</dbReference>
<protein>
    <submittedName>
        <fullName evidence="2">Uncharacterized protein</fullName>
    </submittedName>
</protein>
<proteinExistence type="predicted"/>
<dbReference type="InterPro" id="IPR036322">
    <property type="entry name" value="WD40_repeat_dom_sf"/>
</dbReference>
<reference evidence="2" key="1">
    <citation type="submission" date="2022-03" db="EMBL/GenBank/DDBJ databases">
        <title>Draft genome sequence of Aduncisulcus paluster, a free-living microaerophilic Fornicata.</title>
        <authorList>
            <person name="Yuyama I."/>
            <person name="Kume K."/>
            <person name="Tamura T."/>
            <person name="Inagaki Y."/>
            <person name="Hashimoto T."/>
        </authorList>
    </citation>
    <scope>NUCLEOTIDE SEQUENCE</scope>
    <source>
        <strain evidence="2">NY0171</strain>
    </source>
</reference>
<name>A0ABQ5K1Y2_9EUKA</name>
<dbReference type="PROSITE" id="PS50294">
    <property type="entry name" value="WD_REPEATS_REGION"/>
    <property type="match status" value="1"/>
</dbReference>
<dbReference type="Gene3D" id="2.40.128.630">
    <property type="match status" value="1"/>
</dbReference>
<dbReference type="InterPro" id="IPR050865">
    <property type="entry name" value="BEACH_Domain"/>
</dbReference>
<feature type="repeat" description="WD" evidence="1">
    <location>
        <begin position="15"/>
        <end position="47"/>
    </location>
</feature>
<dbReference type="SMART" id="SM00320">
    <property type="entry name" value="WD40"/>
    <property type="match status" value="5"/>
</dbReference>
<dbReference type="InterPro" id="IPR015943">
    <property type="entry name" value="WD40/YVTN_repeat-like_dom_sf"/>
</dbReference>
<evidence type="ECO:0000313" key="3">
    <source>
        <dbReference type="Proteomes" id="UP001057375"/>
    </source>
</evidence>
<dbReference type="Gene3D" id="2.130.10.10">
    <property type="entry name" value="YVTN repeat-like/Quinoprotein amine dehydrogenase"/>
    <property type="match status" value="1"/>
</dbReference>
<dbReference type="SUPFAM" id="SSF50978">
    <property type="entry name" value="WD40 repeat-like"/>
    <property type="match status" value="1"/>
</dbReference>
<evidence type="ECO:0000313" key="2">
    <source>
        <dbReference type="EMBL" id="GKT25806.1"/>
    </source>
</evidence>
<dbReference type="InterPro" id="IPR001680">
    <property type="entry name" value="WD40_rpt"/>
</dbReference>
<gene>
    <name evidence="2" type="ORF">ADUPG1_013148</name>
</gene>
<keyword evidence="3" id="KW-1185">Reference proteome</keyword>
<dbReference type="Pfam" id="PF00400">
    <property type="entry name" value="WD40"/>
    <property type="match status" value="3"/>
</dbReference>
<keyword evidence="1" id="KW-0853">WD repeat</keyword>
<evidence type="ECO:0000256" key="1">
    <source>
        <dbReference type="PROSITE-ProRule" id="PRU00221"/>
    </source>
</evidence>
<sequence>MFRRKPTGSIEFEGHEISRGTIFDVDYKPDMDEFVTASSDHALRIWDSRGRCKRELFKLNGHQEWVVACSYTSTGGIVSAGMDSRVLFWPRGSARAQDLGFHKNVSCLTVQENFCYTGGYDGCIKVWDLRRRKEVNSIPVGMGPIMSMCMNSSANCIFVGCKKCGVAAFDLGSQSIINKLKTKAPIICLSPSKDPRTVFAGNTAGEVIDVTYKRKWPLSTVGTITDVVEATAGNLFVSSADGNVYHLFSSTGEFVPFDKHRSCPVTCLCSSDGIVVSGDASGNLHAHEIESGKLLWAFGGCLGAIRVMKYVEGVGLFVGGEAASGVLVQF</sequence>
<accession>A0ABQ5K1Y2</accession>
<dbReference type="EMBL" id="BQXS01012614">
    <property type="protein sequence ID" value="GKT25806.1"/>
    <property type="molecule type" value="Genomic_DNA"/>
</dbReference>
<dbReference type="Proteomes" id="UP001057375">
    <property type="component" value="Unassembled WGS sequence"/>
</dbReference>
<comment type="caution">
    <text evidence="2">The sequence shown here is derived from an EMBL/GenBank/DDBJ whole genome shotgun (WGS) entry which is preliminary data.</text>
</comment>
<dbReference type="PANTHER" id="PTHR13743">
    <property type="entry name" value="BEIGE/BEACH-RELATED"/>
    <property type="match status" value="1"/>
</dbReference>
<feature type="repeat" description="WD" evidence="1">
    <location>
        <begin position="117"/>
        <end position="137"/>
    </location>
</feature>